<dbReference type="AlphaFoldDB" id="A0A2W2DAX6"/>
<feature type="compositionally biased region" description="Basic and acidic residues" evidence="1">
    <location>
        <begin position="90"/>
        <end position="105"/>
    </location>
</feature>
<dbReference type="EMBL" id="POUB01000145">
    <property type="protein sequence ID" value="PZF94206.1"/>
    <property type="molecule type" value="Genomic_DNA"/>
</dbReference>
<dbReference type="Gene3D" id="3.90.550.10">
    <property type="entry name" value="Spore Coat Polysaccharide Biosynthesis Protein SpsA, Chain A"/>
    <property type="match status" value="1"/>
</dbReference>
<dbReference type="OrthoDB" id="3829125at2"/>
<evidence type="ECO:0000313" key="2">
    <source>
        <dbReference type="EMBL" id="PZF94206.1"/>
    </source>
</evidence>
<proteinExistence type="predicted"/>
<protein>
    <submittedName>
        <fullName evidence="2">Uncharacterized protein</fullName>
    </submittedName>
</protein>
<comment type="caution">
    <text evidence="2">The sequence shown here is derived from an EMBL/GenBank/DDBJ whole genome shotgun (WGS) entry which is preliminary data.</text>
</comment>
<gene>
    <name evidence="2" type="ORF">C1I99_19655</name>
</gene>
<sequence length="228" mass="23359">MARRVVVALLGPVVWAPPGIDPVDWRTALAEDVVDLLATLNEVETAVAVTPADRWLADAVVWPGMAVHEVPEPTVNAVFAALHRPGRPAGDGEGHERSGGNDHDSPTGVGYDQAAVVAGDAPDVPGLTIGKLLRPLSSRPVAVAPAEGAGPGLLGVAARLPVPGWLPALELDSGLPATVRAAAPRPGDLAVTPAWHRLRGPADLAFLDPAVEGWETTRALLSGAGRPG</sequence>
<feature type="region of interest" description="Disordered" evidence="1">
    <location>
        <begin position="84"/>
        <end position="106"/>
    </location>
</feature>
<accession>A0A2W2DAX6</accession>
<keyword evidence="3" id="KW-1185">Reference proteome</keyword>
<reference evidence="2 3" key="1">
    <citation type="submission" date="2018-01" db="EMBL/GenBank/DDBJ databases">
        <title>Draft genome sequence of Salinispora sp. 13K206.</title>
        <authorList>
            <person name="Sahin N."/>
            <person name="Saygin H."/>
            <person name="Ay H."/>
        </authorList>
    </citation>
    <scope>NUCLEOTIDE SEQUENCE [LARGE SCALE GENOMIC DNA]</scope>
    <source>
        <strain evidence="2 3">13K206</strain>
    </source>
</reference>
<dbReference type="RefSeq" id="WP_111135693.1">
    <property type="nucleotide sequence ID" value="NZ_POUB01000145.1"/>
</dbReference>
<dbReference type="Proteomes" id="UP000248749">
    <property type="component" value="Unassembled WGS sequence"/>
</dbReference>
<dbReference type="InterPro" id="IPR029044">
    <property type="entry name" value="Nucleotide-diphossugar_trans"/>
</dbReference>
<evidence type="ECO:0000313" key="3">
    <source>
        <dbReference type="Proteomes" id="UP000248749"/>
    </source>
</evidence>
<name>A0A2W2DAX6_9ACTN</name>
<evidence type="ECO:0000256" key="1">
    <source>
        <dbReference type="SAM" id="MobiDB-lite"/>
    </source>
</evidence>
<organism evidence="2 3">
    <name type="scientific">Micromonospora deserti</name>
    <dbReference type="NCBI Taxonomy" id="2070366"/>
    <lineage>
        <taxon>Bacteria</taxon>
        <taxon>Bacillati</taxon>
        <taxon>Actinomycetota</taxon>
        <taxon>Actinomycetes</taxon>
        <taxon>Micromonosporales</taxon>
        <taxon>Micromonosporaceae</taxon>
        <taxon>Micromonospora</taxon>
    </lineage>
</organism>